<reference evidence="1" key="1">
    <citation type="submission" date="2022-04" db="EMBL/GenBank/DDBJ databases">
        <title>Genome of the entomopathogenic fungus Entomophthora muscae.</title>
        <authorList>
            <person name="Elya C."/>
            <person name="Lovett B.R."/>
            <person name="Lee E."/>
            <person name="Macias A.M."/>
            <person name="Hajek A.E."/>
            <person name="De Bivort B.L."/>
            <person name="Kasson M.T."/>
            <person name="De Fine Licht H.H."/>
            <person name="Stajich J.E."/>
        </authorList>
    </citation>
    <scope>NUCLEOTIDE SEQUENCE</scope>
    <source>
        <strain evidence="1">Berkeley</strain>
    </source>
</reference>
<keyword evidence="2" id="KW-1185">Reference proteome</keyword>
<protein>
    <submittedName>
        <fullName evidence="1">Uncharacterized protein</fullName>
    </submittedName>
</protein>
<gene>
    <name evidence="1" type="ORF">DSO57_1034176</name>
</gene>
<accession>A0ACC2SCX0</accession>
<dbReference type="EMBL" id="QTSX02005251">
    <property type="protein sequence ID" value="KAJ9060132.1"/>
    <property type="molecule type" value="Genomic_DNA"/>
</dbReference>
<evidence type="ECO:0000313" key="2">
    <source>
        <dbReference type="Proteomes" id="UP001165960"/>
    </source>
</evidence>
<dbReference type="Proteomes" id="UP001165960">
    <property type="component" value="Unassembled WGS sequence"/>
</dbReference>
<proteinExistence type="predicted"/>
<name>A0ACC2SCX0_9FUNG</name>
<evidence type="ECO:0000313" key="1">
    <source>
        <dbReference type="EMBL" id="KAJ9060132.1"/>
    </source>
</evidence>
<comment type="caution">
    <text evidence="1">The sequence shown here is derived from an EMBL/GenBank/DDBJ whole genome shotgun (WGS) entry which is preliminary data.</text>
</comment>
<sequence length="327" mass="36296">MIGVQYVVGVSIVLACIAVVIVIVLGLYNRRLINRVSIRIQAAIAVLDIIRHASQMNMHSTGGTCIVTALTITFADLLYFALNISLAANLQINLIHKKTPPRRVELFYWSISIGFSAALSLVPLIFGLYGRNQRGTCQFNSQPGASVASGFLFFVARPITVLYCLSVPIIALIRLYMDKYPFEEIRLQLANTHSAKVVTFKERLRSIILRGTLCPLACFFSLIGAVLVETVHVTSNTRPQWLVSWSTYGKCSVGILNFIAFIFDPSIQYGLKTLVTRKRAAETQPDSCQLENGPREDFSTLFLGQSANKDADIPDVDQVLDAYIRRT</sequence>
<organism evidence="1 2">
    <name type="scientific">Entomophthora muscae</name>
    <dbReference type="NCBI Taxonomy" id="34485"/>
    <lineage>
        <taxon>Eukaryota</taxon>
        <taxon>Fungi</taxon>
        <taxon>Fungi incertae sedis</taxon>
        <taxon>Zoopagomycota</taxon>
        <taxon>Entomophthoromycotina</taxon>
        <taxon>Entomophthoromycetes</taxon>
        <taxon>Entomophthorales</taxon>
        <taxon>Entomophthoraceae</taxon>
        <taxon>Entomophthora</taxon>
    </lineage>
</organism>